<feature type="domain" description="Holliday junction resolvase Gen1 C-terminal" evidence="3">
    <location>
        <begin position="219"/>
        <end position="318"/>
    </location>
</feature>
<evidence type="ECO:0000256" key="2">
    <source>
        <dbReference type="SAM" id="SignalP"/>
    </source>
</evidence>
<gene>
    <name evidence="4" type="ORF">EW145_g3163</name>
</gene>
<comment type="caution">
    <text evidence="4">The sequence shown here is derived from an EMBL/GenBank/DDBJ whole genome shotgun (WGS) entry which is preliminary data.</text>
</comment>
<name>A0A4S4L829_9AGAM</name>
<dbReference type="Pfam" id="PF18380">
    <property type="entry name" value="GEN1_C"/>
    <property type="match status" value="1"/>
</dbReference>
<feature type="signal peptide" evidence="2">
    <location>
        <begin position="1"/>
        <end position="20"/>
    </location>
</feature>
<sequence length="484" mass="55201">MGKKASIILWNVALEICVRARDPCTNPQIGMTQGGMIFFALLKGEDYDGGLTGFGKAIAHALARCGFGDELFEAFKNSQSRDFQGFLLGWRRKVNEELQENKRGFLLRTPQASLFQTVSKTSIFFEYAEPAIRTGGSYMRSNSELCFPQVAGFCEKFFEWGTRDNIIKRFLNLLWESGVLRILRRASGPPPYEAVGMPLSLISKYLNSSAVERRSEAFIHSSRQHVSTDKSFEYHLEVDPSKFVELAHTGIKGTRKYAERGGANKDAEEETIEDGDPIDDKTKTKTVTVPAEPFNTFRMWCPASMLWRVNPKLVEEHELTQEKKKKKKRSEITRKAYANARANPISQLPQIIYKKPASSSSLAASRTLLAPLHTRLDRTSSAFRSSDDGWGVDNTSSLYLYQIADPCDPDLVDRDDLRINTDLEHKQGPVWRWSNLSLDDEQDKNAYEDEDDFEFHDDRMDRVFQGNFMRKSPGSKFWIWKTGF</sequence>
<dbReference type="SUPFAM" id="SSF47807">
    <property type="entry name" value="5' to 3' exonuclease, C-terminal subdomain"/>
    <property type="match status" value="1"/>
</dbReference>
<feature type="compositionally biased region" description="Acidic residues" evidence="1">
    <location>
        <begin position="267"/>
        <end position="277"/>
    </location>
</feature>
<proteinExistence type="predicted"/>
<dbReference type="Proteomes" id="UP000308199">
    <property type="component" value="Unassembled WGS sequence"/>
</dbReference>
<dbReference type="OrthoDB" id="2959108at2759"/>
<dbReference type="AlphaFoldDB" id="A0A4S4L829"/>
<feature type="chain" id="PRO_5020259973" description="Holliday junction resolvase Gen1 C-terminal domain-containing protein" evidence="2">
    <location>
        <begin position="21"/>
        <end position="484"/>
    </location>
</feature>
<dbReference type="InterPro" id="IPR041177">
    <property type="entry name" value="GEN1_C"/>
</dbReference>
<organism evidence="4 5">
    <name type="scientific">Phellinidium pouzarii</name>
    <dbReference type="NCBI Taxonomy" id="167371"/>
    <lineage>
        <taxon>Eukaryota</taxon>
        <taxon>Fungi</taxon>
        <taxon>Dikarya</taxon>
        <taxon>Basidiomycota</taxon>
        <taxon>Agaricomycotina</taxon>
        <taxon>Agaricomycetes</taxon>
        <taxon>Hymenochaetales</taxon>
        <taxon>Hymenochaetaceae</taxon>
        <taxon>Phellinidium</taxon>
    </lineage>
</organism>
<keyword evidence="5" id="KW-1185">Reference proteome</keyword>
<reference evidence="4 5" key="1">
    <citation type="submission" date="2019-02" db="EMBL/GenBank/DDBJ databases">
        <title>Genome sequencing of the rare red list fungi Phellinidium pouzarii.</title>
        <authorList>
            <person name="Buettner E."/>
            <person name="Kellner H."/>
        </authorList>
    </citation>
    <scope>NUCLEOTIDE SEQUENCE [LARGE SCALE GENOMIC DNA]</scope>
    <source>
        <strain evidence="4 5">DSM 108285</strain>
    </source>
</reference>
<feature type="compositionally biased region" description="Basic and acidic residues" evidence="1">
    <location>
        <begin position="257"/>
        <end position="266"/>
    </location>
</feature>
<accession>A0A4S4L829</accession>
<dbReference type="InterPro" id="IPR036279">
    <property type="entry name" value="5-3_exonuclease_C_sf"/>
</dbReference>
<evidence type="ECO:0000256" key="1">
    <source>
        <dbReference type="SAM" id="MobiDB-lite"/>
    </source>
</evidence>
<protein>
    <recommendedName>
        <fullName evidence="3">Holliday junction resolvase Gen1 C-terminal domain-containing protein</fullName>
    </recommendedName>
</protein>
<evidence type="ECO:0000259" key="3">
    <source>
        <dbReference type="Pfam" id="PF18380"/>
    </source>
</evidence>
<keyword evidence="2" id="KW-0732">Signal</keyword>
<feature type="region of interest" description="Disordered" evidence="1">
    <location>
        <begin position="257"/>
        <end position="283"/>
    </location>
</feature>
<evidence type="ECO:0000313" key="5">
    <source>
        <dbReference type="Proteomes" id="UP000308199"/>
    </source>
</evidence>
<evidence type="ECO:0000313" key="4">
    <source>
        <dbReference type="EMBL" id="THH07762.1"/>
    </source>
</evidence>
<dbReference type="EMBL" id="SGPK01000128">
    <property type="protein sequence ID" value="THH07762.1"/>
    <property type="molecule type" value="Genomic_DNA"/>
</dbReference>